<comment type="caution">
    <text evidence="1">The sequence shown here is derived from an EMBL/GenBank/DDBJ whole genome shotgun (WGS) entry which is preliminary data.</text>
</comment>
<keyword evidence="2" id="KW-1185">Reference proteome</keyword>
<sequence length="140" mass="15953">MQNNTNRIFIKNVNVRCLLTADLMALLSVRSVPKADVSVSGYSENSPLHRYFALNLIEYSCLYFLVSRAICYAFHCLQRVQTHFLMRLLFVIRCAAQQCCMFFDALKAVPQMPPFIALERSAGNLLLFLLKDNILVEAAL</sequence>
<reference evidence="1 2" key="1">
    <citation type="submission" date="2010-01" db="EMBL/GenBank/DDBJ databases">
        <authorList>
            <person name="Muzny D."/>
            <person name="Qin X."/>
            <person name="Deng J."/>
            <person name="Jiang H."/>
            <person name="Liu Y."/>
            <person name="Qu J."/>
            <person name="Song X.-Z."/>
            <person name="Zhang L."/>
            <person name="Thornton R."/>
            <person name="Coyle M."/>
            <person name="Francisco L."/>
            <person name="Jackson L."/>
            <person name="Javaid M."/>
            <person name="Korchina V."/>
            <person name="Kovar C."/>
            <person name="Mata R."/>
            <person name="Mathew T."/>
            <person name="Ngo R."/>
            <person name="Nguyen L."/>
            <person name="Nguyen N."/>
            <person name="Okwuonu G."/>
            <person name="Ongeri F."/>
            <person name="Pham C."/>
            <person name="Simmons D."/>
            <person name="Wilczek-Boney K."/>
            <person name="Hale W."/>
            <person name="Jakkamsetti A."/>
            <person name="Pham P."/>
            <person name="Ruth R."/>
            <person name="San Lucas F."/>
            <person name="Warren J."/>
            <person name="Zhang J."/>
            <person name="Zhao Z."/>
            <person name="Zhou C."/>
            <person name="Zhu D."/>
            <person name="Lee S."/>
            <person name="Bess C."/>
            <person name="Blankenburg K."/>
            <person name="Forbes L."/>
            <person name="Fu Q."/>
            <person name="Gubbala S."/>
            <person name="Hirani K."/>
            <person name="Jayaseelan J.C."/>
            <person name="Lara F."/>
            <person name="Munidasa M."/>
            <person name="Palculict T."/>
            <person name="Patil S."/>
            <person name="Pu L.-L."/>
            <person name="Saada N."/>
            <person name="Tang L."/>
            <person name="Weissenberger G."/>
            <person name="Zhu Y."/>
            <person name="Hemphill L."/>
            <person name="Shang Y."/>
            <person name="Youmans B."/>
            <person name="Ayvaz T."/>
            <person name="Ross M."/>
            <person name="Santibanez J."/>
            <person name="Aqrawi P."/>
            <person name="Gross S."/>
            <person name="Joshi V."/>
            <person name="Fowler G."/>
            <person name="Nazareth L."/>
            <person name="Reid J."/>
            <person name="Worley K."/>
            <person name="Petrosino J."/>
            <person name="Highlander S."/>
            <person name="Gibbs R."/>
        </authorList>
    </citation>
    <scope>NUCLEOTIDE SEQUENCE [LARGE SCALE GENOMIC DNA]</scope>
    <source>
        <strain evidence="1 2">DSM 4582</strain>
    </source>
</reference>
<gene>
    <name evidence="1" type="ORF">HMPREF0758_2040</name>
</gene>
<organism evidence="1 2">
    <name type="scientific">Serratia odorifera DSM 4582</name>
    <dbReference type="NCBI Taxonomy" id="667129"/>
    <lineage>
        <taxon>Bacteria</taxon>
        <taxon>Pseudomonadati</taxon>
        <taxon>Pseudomonadota</taxon>
        <taxon>Gammaproteobacteria</taxon>
        <taxon>Enterobacterales</taxon>
        <taxon>Yersiniaceae</taxon>
        <taxon>Serratia</taxon>
    </lineage>
</organism>
<name>D4E1J0_SEROD</name>
<proteinExistence type="predicted"/>
<dbReference type="STRING" id="667129.HMPREF0758_2040"/>
<accession>D4E1J0</accession>
<dbReference type="AlphaFoldDB" id="D4E1J0"/>
<protein>
    <submittedName>
        <fullName evidence="1">Uncharacterized protein</fullName>
    </submittedName>
</protein>
<dbReference type="HOGENOM" id="CLU_1833838_0_0_6"/>
<dbReference type="Proteomes" id="UP000005723">
    <property type="component" value="Unassembled WGS sequence"/>
</dbReference>
<dbReference type="EMBL" id="ADBY01000033">
    <property type="protein sequence ID" value="EFE96324.1"/>
    <property type="molecule type" value="Genomic_DNA"/>
</dbReference>
<evidence type="ECO:0000313" key="2">
    <source>
        <dbReference type="Proteomes" id="UP000005723"/>
    </source>
</evidence>
<evidence type="ECO:0000313" key="1">
    <source>
        <dbReference type="EMBL" id="EFE96324.1"/>
    </source>
</evidence>